<evidence type="ECO:0000256" key="1">
    <source>
        <dbReference type="SAM" id="MobiDB-lite"/>
    </source>
</evidence>
<dbReference type="AlphaFoldDB" id="A0A812RAS7"/>
<feature type="compositionally biased region" description="Low complexity" evidence="1">
    <location>
        <begin position="16"/>
        <end position="27"/>
    </location>
</feature>
<dbReference type="Proteomes" id="UP000604046">
    <property type="component" value="Unassembled WGS sequence"/>
</dbReference>
<keyword evidence="3" id="KW-1185">Reference proteome</keyword>
<proteinExistence type="predicted"/>
<accession>A0A812RAS7</accession>
<reference evidence="2" key="1">
    <citation type="submission" date="2021-02" db="EMBL/GenBank/DDBJ databases">
        <authorList>
            <person name="Dougan E. K."/>
            <person name="Rhodes N."/>
            <person name="Thang M."/>
            <person name="Chan C."/>
        </authorList>
    </citation>
    <scope>NUCLEOTIDE SEQUENCE</scope>
</reference>
<gene>
    <name evidence="2" type="ORF">SNAT2548_LOCUS23451</name>
</gene>
<feature type="region of interest" description="Disordered" evidence="1">
    <location>
        <begin position="1"/>
        <end position="90"/>
    </location>
</feature>
<evidence type="ECO:0000313" key="2">
    <source>
        <dbReference type="EMBL" id="CAE7431485.1"/>
    </source>
</evidence>
<name>A0A812RAS7_9DINO</name>
<organism evidence="2 3">
    <name type="scientific">Symbiodinium natans</name>
    <dbReference type="NCBI Taxonomy" id="878477"/>
    <lineage>
        <taxon>Eukaryota</taxon>
        <taxon>Sar</taxon>
        <taxon>Alveolata</taxon>
        <taxon>Dinophyceae</taxon>
        <taxon>Suessiales</taxon>
        <taxon>Symbiodiniaceae</taxon>
        <taxon>Symbiodinium</taxon>
    </lineage>
</organism>
<sequence length="187" mass="20400">MEGPLALAARQGPGSGPLRSPGGEPEGALLEDAQHSAAMGRLPRSRTFGAPRVLQPFPKPPIPSWQSWRRGRDASTRPPPPEAGGDPCNSKRSAACVRLRLARRAAALVICKRPPRSREPRGMERPWPWNRGEWKALGLGSSTRRGLLNVFPETREWNALGAHQEVVRLLLKAETRSARSTKCSAGL</sequence>
<evidence type="ECO:0000313" key="3">
    <source>
        <dbReference type="Proteomes" id="UP000604046"/>
    </source>
</evidence>
<dbReference type="EMBL" id="CAJNDS010002324">
    <property type="protein sequence ID" value="CAE7431485.1"/>
    <property type="molecule type" value="Genomic_DNA"/>
</dbReference>
<protein>
    <submittedName>
        <fullName evidence="2">Uncharacterized protein</fullName>
    </submittedName>
</protein>
<comment type="caution">
    <text evidence="2">The sequence shown here is derived from an EMBL/GenBank/DDBJ whole genome shotgun (WGS) entry which is preliminary data.</text>
</comment>